<accession>A0A0X3AMF1</accession>
<name>A0A0X3AMF1_9FLAO</name>
<dbReference type="AlphaFoldDB" id="A0A0X3AMF1"/>
<sequence length="967" mass="110844">MSNKLLFLVAVLLSLSYNAQVKITGVIIDQDAQRPIEGAKISFPKAPEISTFSNNMGYFLLESKKNFDSIVVQVVNYKKKSIPINKNQNINLIINFSEKDKIAASTITPSVTNQIKADTDTSSWSANQQVNYVKVSGQLIDGDTQKPIADADIFLKNTQVYATSDSNGFFELQSNKYIDTLQIITDQYPTKYIPLQRGDNLGLIFNFYFKDKDATKPTDQGTVSKEKEIDEVVVTAFPKKRLPKKENPAYRILRELWKRRRTNGLNNFKNYQYKEYEKIEFDLNNVDSAFISKKIFKKLNISAKDIDTLDISGKTYIPVFLNESLSDIVGQNSPTKREKTFLRGNQASGIPNNDIVANTVKNLYKDVNIYDNVLNFFNKGFTSPVATIGFSVYDYLLADTVSVDGVDCYYIKYRPRRDNELTFKGDLYITKDTYAVKQVTLQSTSGINVNFVKDIYMELNYDNVNDSIFIPLRNYTVLDMSLITKKESGKGMFAKRTLTYNDYKFNEPQDAVEKLLDQQWEPISEGAYNRKDEFWADNRPDRLNEDDKKAYEMVDKVSKTRLFRNIVDAVQILSSGYVNVGNAIDIGNLYQTLGYNDVEGTRIRLGARTFFSSNDMWRVEGYTAYGFKDEQFKYGLEGRLMLNKYNRFTLGVGTKRDITQLGTSLTENEGIMTRSFASSSIISRGSNEFLSSVNQTNAFLSIEPWKNVQLRLDGTYQYIKSSNPTKFNIGYYNKKGEIKNDLYDSHLTFSIQMRPGAKYSRFGLDRYEHTTLSPTLILKYIKGLNGVLDGDFNYDKIQFLYNHPILWGPIGRTNVTFEFGKAFNKLPISLLGIIPGNQSYGIVNNTFSQLDYYDFVTDIYTALHVEHHFNGRIFSYIPLLKKLQLREVIIFRGAWGDISDGSKNMNASNINYVAPNKDIYYEYGFGIENIGFGNLRIFRIDFNWRGNYLNMPDVNKFGIKFGMQFTF</sequence>
<dbReference type="Proteomes" id="UP000182761">
    <property type="component" value="Unassembled WGS sequence"/>
</dbReference>
<keyword evidence="1" id="KW-0732">Signal</keyword>
<gene>
    <name evidence="2" type="ORF">Ga0061079_102106</name>
</gene>
<feature type="signal peptide" evidence="1">
    <location>
        <begin position="1"/>
        <end position="19"/>
    </location>
</feature>
<dbReference type="OrthoDB" id="983143at2"/>
<reference evidence="2 3" key="1">
    <citation type="submission" date="2016-01" db="EMBL/GenBank/DDBJ databases">
        <authorList>
            <person name="McClelland M."/>
            <person name="Jain A."/>
            <person name="Saraogi P."/>
            <person name="Mendelson R."/>
            <person name="Westerman R."/>
            <person name="SanMiguel P."/>
            <person name="Csonka L."/>
        </authorList>
    </citation>
    <scope>NUCLEOTIDE SEQUENCE [LARGE SCALE GENOMIC DNA]</scope>
    <source>
        <strain evidence="2 3">R-53146</strain>
    </source>
</reference>
<dbReference type="RefSeq" id="WP_082435376.1">
    <property type="nucleotide sequence ID" value="NZ_FCOR01000002.1"/>
</dbReference>
<evidence type="ECO:0000313" key="3">
    <source>
        <dbReference type="Proteomes" id="UP000182761"/>
    </source>
</evidence>
<feature type="chain" id="PRO_5007049746" evidence="1">
    <location>
        <begin position="20"/>
        <end position="967"/>
    </location>
</feature>
<dbReference type="STRING" id="1586267.GCA_001418685_00385"/>
<evidence type="ECO:0000313" key="2">
    <source>
        <dbReference type="EMBL" id="CVK15560.1"/>
    </source>
</evidence>
<proteinExistence type="predicted"/>
<organism evidence="2 3">
    <name type="scientific">Apibacter mensalis</name>
    <dbReference type="NCBI Taxonomy" id="1586267"/>
    <lineage>
        <taxon>Bacteria</taxon>
        <taxon>Pseudomonadati</taxon>
        <taxon>Bacteroidota</taxon>
        <taxon>Flavobacteriia</taxon>
        <taxon>Flavobacteriales</taxon>
        <taxon>Weeksellaceae</taxon>
        <taxon>Apibacter</taxon>
    </lineage>
</organism>
<keyword evidence="3" id="KW-1185">Reference proteome</keyword>
<evidence type="ECO:0000256" key="1">
    <source>
        <dbReference type="SAM" id="SignalP"/>
    </source>
</evidence>
<dbReference type="Pfam" id="PF18939">
    <property type="entry name" value="DUF5686"/>
    <property type="match status" value="1"/>
</dbReference>
<dbReference type="InterPro" id="IPR008969">
    <property type="entry name" value="CarboxyPept-like_regulatory"/>
</dbReference>
<protein>
    <submittedName>
        <fullName evidence="2">CarboxypepD_reg-like domain-containing protein</fullName>
    </submittedName>
</protein>
<dbReference type="SUPFAM" id="SSF49464">
    <property type="entry name" value="Carboxypeptidase regulatory domain-like"/>
    <property type="match status" value="2"/>
</dbReference>
<dbReference type="Pfam" id="PF13715">
    <property type="entry name" value="CarbopepD_reg_2"/>
    <property type="match status" value="1"/>
</dbReference>
<dbReference type="EMBL" id="FCOR01000002">
    <property type="protein sequence ID" value="CVK15560.1"/>
    <property type="molecule type" value="Genomic_DNA"/>
</dbReference>
<dbReference type="InterPro" id="IPR043741">
    <property type="entry name" value="DUF5686"/>
</dbReference>